<accession>A0A930VHF5</accession>
<keyword evidence="6" id="KW-1185">Reference proteome</keyword>
<keyword evidence="3" id="KW-0804">Transcription</keyword>
<gene>
    <name evidence="5" type="ORF">ISU07_15985</name>
</gene>
<dbReference type="PANTHER" id="PTHR44688">
    <property type="entry name" value="DNA-BINDING TRANSCRIPTIONAL ACTIVATOR DEVR_DOSR"/>
    <property type="match status" value="1"/>
</dbReference>
<dbReference type="InterPro" id="IPR011990">
    <property type="entry name" value="TPR-like_helical_dom_sf"/>
</dbReference>
<dbReference type="InterPro" id="IPR036388">
    <property type="entry name" value="WH-like_DNA-bd_sf"/>
</dbReference>
<dbReference type="EMBL" id="JADKPN010000010">
    <property type="protein sequence ID" value="MBF4764631.1"/>
    <property type="molecule type" value="Genomic_DNA"/>
</dbReference>
<name>A0A930VHF5_9ACTN</name>
<dbReference type="InterPro" id="IPR000792">
    <property type="entry name" value="Tscrpt_reg_LuxR_C"/>
</dbReference>
<keyword evidence="1" id="KW-0805">Transcription regulation</keyword>
<dbReference type="SUPFAM" id="SSF48452">
    <property type="entry name" value="TPR-like"/>
    <property type="match status" value="1"/>
</dbReference>
<proteinExistence type="predicted"/>
<dbReference type="PROSITE" id="PS50043">
    <property type="entry name" value="HTH_LUXR_2"/>
    <property type="match status" value="1"/>
</dbReference>
<dbReference type="SMART" id="SM00421">
    <property type="entry name" value="HTH_LUXR"/>
    <property type="match status" value="1"/>
</dbReference>
<dbReference type="GO" id="GO:0006355">
    <property type="term" value="P:regulation of DNA-templated transcription"/>
    <property type="evidence" value="ECO:0007669"/>
    <property type="project" value="InterPro"/>
</dbReference>
<dbReference type="SUPFAM" id="SSF46894">
    <property type="entry name" value="C-terminal effector domain of the bipartite response regulators"/>
    <property type="match status" value="1"/>
</dbReference>
<comment type="caution">
    <text evidence="5">The sequence shown here is derived from an EMBL/GenBank/DDBJ whole genome shotgun (WGS) entry which is preliminary data.</text>
</comment>
<evidence type="ECO:0000313" key="6">
    <source>
        <dbReference type="Proteomes" id="UP000640489"/>
    </source>
</evidence>
<dbReference type="InterPro" id="IPR016032">
    <property type="entry name" value="Sig_transdc_resp-reg_C-effctor"/>
</dbReference>
<dbReference type="PANTHER" id="PTHR44688:SF16">
    <property type="entry name" value="DNA-BINDING TRANSCRIPTIONAL ACTIVATOR DEVR_DOSR"/>
    <property type="match status" value="1"/>
</dbReference>
<dbReference type="PRINTS" id="PR00038">
    <property type="entry name" value="HTHLUXR"/>
</dbReference>
<dbReference type="Gene3D" id="1.10.10.10">
    <property type="entry name" value="Winged helix-like DNA-binding domain superfamily/Winged helix DNA-binding domain"/>
    <property type="match status" value="1"/>
</dbReference>
<evidence type="ECO:0000313" key="5">
    <source>
        <dbReference type="EMBL" id="MBF4764631.1"/>
    </source>
</evidence>
<feature type="domain" description="HTH luxR-type" evidence="4">
    <location>
        <begin position="501"/>
        <end position="566"/>
    </location>
</feature>
<dbReference type="Pfam" id="PF00196">
    <property type="entry name" value="GerE"/>
    <property type="match status" value="1"/>
</dbReference>
<protein>
    <submittedName>
        <fullName evidence="5">Response regulator transcription factor</fullName>
    </submittedName>
</protein>
<dbReference type="CDD" id="cd06170">
    <property type="entry name" value="LuxR_C_like"/>
    <property type="match status" value="1"/>
</dbReference>
<dbReference type="GO" id="GO:0003677">
    <property type="term" value="F:DNA binding"/>
    <property type="evidence" value="ECO:0007669"/>
    <property type="project" value="UniProtKB-KW"/>
</dbReference>
<keyword evidence="2" id="KW-0238">DNA-binding</keyword>
<reference evidence="5" key="1">
    <citation type="submission" date="2020-11" db="EMBL/GenBank/DDBJ databases">
        <title>Nocardioides sp. nov., isolated from Soil of Cynanchum wilfordii Hemsley rhizosphere.</title>
        <authorList>
            <person name="Lee J.-S."/>
            <person name="Suh M.K."/>
            <person name="Kim J.-S."/>
        </authorList>
    </citation>
    <scope>NUCLEOTIDE SEQUENCE</scope>
    <source>
        <strain evidence="5">KCTC 19275</strain>
    </source>
</reference>
<evidence type="ECO:0000259" key="4">
    <source>
        <dbReference type="PROSITE" id="PS50043"/>
    </source>
</evidence>
<sequence length="584" mass="62347">MCLRATRWEDSWVGEDQLAAGTSALVSGDWAAAREAFAASWAAAASAAALDGLGQALWWLDEPSAALETRSRAFALFRRDGADRSAAAVALWLAREYRNLLGRHAMAEGWLARSRSLLEDLEDPGSLPGWLLVAESEAVDLGSDGERFSHSLTIARRHRDTDLEIVALARRGAWRIARGAVSEGTSDLHEAMAAATAGEGRNVQYVGEALCTLLEVAGWLGDPGLVEEWAQLLVDFRAAYAFGPLIPFENTSAADLISAFCTSCCGGIYLVTGRLDAAEEQLVRGVHRMTTSGLRPRCLHPVAQLGELRVLQGRLEEAEATLTGFEQDRECAVAVASLDLSRGRPSHAVEVLTSTLMTLQDAAVLAFPLQVQLVDAALAAQNVELARTMVAAIAATAAVTGTTLHRAQVSQAQGRLAFVDGDPRSETLLHSAARDFAEAGAPLQAARTRVALARVVVGRDRGLAVTEARSALNAFERMGAAADADRTAAFLRDLGDRARTTARTVDVLSGREQQVLALLAQGFTNAEIAERLVISVKTAGHHVSNILLKLGLRSRTEAAAFALLRLPRHEAGPSHQPTTRRGSE</sequence>
<dbReference type="AlphaFoldDB" id="A0A930VHF5"/>
<dbReference type="Proteomes" id="UP000640489">
    <property type="component" value="Unassembled WGS sequence"/>
</dbReference>
<evidence type="ECO:0000256" key="1">
    <source>
        <dbReference type="ARBA" id="ARBA00023015"/>
    </source>
</evidence>
<evidence type="ECO:0000256" key="2">
    <source>
        <dbReference type="ARBA" id="ARBA00023125"/>
    </source>
</evidence>
<organism evidence="5 6">
    <name type="scientific">Nocardioides islandensis</name>
    <dbReference type="NCBI Taxonomy" id="433663"/>
    <lineage>
        <taxon>Bacteria</taxon>
        <taxon>Bacillati</taxon>
        <taxon>Actinomycetota</taxon>
        <taxon>Actinomycetes</taxon>
        <taxon>Propionibacteriales</taxon>
        <taxon>Nocardioidaceae</taxon>
        <taxon>Nocardioides</taxon>
    </lineage>
</organism>
<evidence type="ECO:0000256" key="3">
    <source>
        <dbReference type="ARBA" id="ARBA00023163"/>
    </source>
</evidence>